<name>A0ABV0TLX8_9TELE</name>
<proteinExistence type="predicted"/>
<comment type="caution">
    <text evidence="1">The sequence shown here is derived from an EMBL/GenBank/DDBJ whole genome shotgun (WGS) entry which is preliminary data.</text>
</comment>
<sequence length="138" mass="15515">MVLTHGHCLEEVPAENVLRVASQAAQSATRAAGHLLHCHYSVCPVFVNRSGLAHPQNRTGPNYNEQLGLQRESSRLTFPSSRTCTGLGSEKVQQLTSLQIPHILGTKVLDFYLQVCTTERYLQKNSHHRDSFFPRMFL</sequence>
<gene>
    <name evidence="1" type="ORF">ILYODFUR_025634</name>
</gene>
<organism evidence="1 2">
    <name type="scientific">Ilyodon furcidens</name>
    <name type="common">goldbreast splitfin</name>
    <dbReference type="NCBI Taxonomy" id="33524"/>
    <lineage>
        <taxon>Eukaryota</taxon>
        <taxon>Metazoa</taxon>
        <taxon>Chordata</taxon>
        <taxon>Craniata</taxon>
        <taxon>Vertebrata</taxon>
        <taxon>Euteleostomi</taxon>
        <taxon>Actinopterygii</taxon>
        <taxon>Neopterygii</taxon>
        <taxon>Teleostei</taxon>
        <taxon>Neoteleostei</taxon>
        <taxon>Acanthomorphata</taxon>
        <taxon>Ovalentaria</taxon>
        <taxon>Atherinomorphae</taxon>
        <taxon>Cyprinodontiformes</taxon>
        <taxon>Goodeidae</taxon>
        <taxon>Ilyodon</taxon>
    </lineage>
</organism>
<keyword evidence="2" id="KW-1185">Reference proteome</keyword>
<evidence type="ECO:0000313" key="1">
    <source>
        <dbReference type="EMBL" id="MEQ2233814.1"/>
    </source>
</evidence>
<protein>
    <submittedName>
        <fullName evidence="1">Uncharacterized protein</fullName>
    </submittedName>
</protein>
<evidence type="ECO:0000313" key="2">
    <source>
        <dbReference type="Proteomes" id="UP001482620"/>
    </source>
</evidence>
<dbReference type="Proteomes" id="UP001482620">
    <property type="component" value="Unassembled WGS sequence"/>
</dbReference>
<accession>A0ABV0TLX8</accession>
<dbReference type="EMBL" id="JAHRIQ010037908">
    <property type="protein sequence ID" value="MEQ2233814.1"/>
    <property type="molecule type" value="Genomic_DNA"/>
</dbReference>
<reference evidence="1 2" key="1">
    <citation type="submission" date="2021-06" db="EMBL/GenBank/DDBJ databases">
        <authorList>
            <person name="Palmer J.M."/>
        </authorList>
    </citation>
    <scope>NUCLEOTIDE SEQUENCE [LARGE SCALE GENOMIC DNA]</scope>
    <source>
        <strain evidence="2">if_2019</strain>
        <tissue evidence="1">Muscle</tissue>
    </source>
</reference>